<dbReference type="PANTHER" id="PTHR32322:SF18">
    <property type="entry name" value="S-ADENOSYLMETHIONINE_S-ADENOSYLHOMOCYSTEINE TRANSPORTER"/>
    <property type="match status" value="1"/>
</dbReference>
<evidence type="ECO:0000256" key="4">
    <source>
        <dbReference type="ARBA" id="ARBA00022692"/>
    </source>
</evidence>
<feature type="transmembrane region" description="Helical" evidence="7">
    <location>
        <begin position="101"/>
        <end position="118"/>
    </location>
</feature>
<gene>
    <name evidence="9" type="primary">ycxC</name>
    <name evidence="9" type="ORF">PBLR_11801</name>
</gene>
<evidence type="ECO:0000256" key="2">
    <source>
        <dbReference type="ARBA" id="ARBA00007362"/>
    </source>
</evidence>
<feature type="transmembrane region" description="Helical" evidence="7">
    <location>
        <begin position="130"/>
        <end position="147"/>
    </location>
</feature>
<proteinExistence type="inferred from homology"/>
<evidence type="ECO:0000259" key="8">
    <source>
        <dbReference type="Pfam" id="PF00892"/>
    </source>
</evidence>
<dbReference type="SUPFAM" id="SSF103481">
    <property type="entry name" value="Multidrug resistance efflux transporter EmrE"/>
    <property type="match status" value="2"/>
</dbReference>
<evidence type="ECO:0000256" key="7">
    <source>
        <dbReference type="SAM" id="Phobius"/>
    </source>
</evidence>
<keyword evidence="5 7" id="KW-1133">Transmembrane helix</keyword>
<feature type="transmembrane region" description="Helical" evidence="7">
    <location>
        <begin position="69"/>
        <end position="89"/>
    </location>
</feature>
<dbReference type="EMBL" id="LS992241">
    <property type="protein sequence ID" value="SYX83379.1"/>
    <property type="molecule type" value="Genomic_DNA"/>
</dbReference>
<dbReference type="Pfam" id="PF00892">
    <property type="entry name" value="EamA"/>
    <property type="match status" value="2"/>
</dbReference>
<dbReference type="RefSeq" id="WP_138185490.1">
    <property type="nucleotide sequence ID" value="NZ_LS992241.1"/>
</dbReference>
<feature type="transmembrane region" description="Helical" evidence="7">
    <location>
        <begin position="153"/>
        <end position="173"/>
    </location>
</feature>
<feature type="transmembrane region" description="Helical" evidence="7">
    <location>
        <begin position="279"/>
        <end position="299"/>
    </location>
</feature>
<dbReference type="InterPro" id="IPR037185">
    <property type="entry name" value="EmrE-like"/>
</dbReference>
<comment type="subcellular location">
    <subcellularLocation>
        <location evidence="1">Cell membrane</location>
        <topology evidence="1">Multi-pass membrane protein</topology>
    </subcellularLocation>
</comment>
<feature type="domain" description="EamA" evidence="8">
    <location>
        <begin position="154"/>
        <end position="296"/>
    </location>
</feature>
<dbReference type="InterPro" id="IPR000620">
    <property type="entry name" value="EamA_dom"/>
</dbReference>
<name>A0A383RAM6_PAEAL</name>
<evidence type="ECO:0000256" key="3">
    <source>
        <dbReference type="ARBA" id="ARBA00022475"/>
    </source>
</evidence>
<evidence type="ECO:0000313" key="10">
    <source>
        <dbReference type="Proteomes" id="UP000304148"/>
    </source>
</evidence>
<dbReference type="Proteomes" id="UP000304148">
    <property type="component" value="Chromosome"/>
</dbReference>
<evidence type="ECO:0000256" key="5">
    <source>
        <dbReference type="ARBA" id="ARBA00022989"/>
    </source>
</evidence>
<feature type="domain" description="EamA" evidence="8">
    <location>
        <begin position="8"/>
        <end position="141"/>
    </location>
</feature>
<reference evidence="10" key="1">
    <citation type="submission" date="2018-08" db="EMBL/GenBank/DDBJ databases">
        <authorList>
            <person name="Chevrot R."/>
        </authorList>
    </citation>
    <scope>NUCLEOTIDE SEQUENCE [LARGE SCALE GENOMIC DNA]</scope>
</reference>
<dbReference type="PANTHER" id="PTHR32322">
    <property type="entry name" value="INNER MEMBRANE TRANSPORTER"/>
    <property type="match status" value="1"/>
</dbReference>
<dbReference type="GO" id="GO:0005886">
    <property type="term" value="C:plasma membrane"/>
    <property type="evidence" value="ECO:0007669"/>
    <property type="project" value="UniProtKB-SubCell"/>
</dbReference>
<keyword evidence="3" id="KW-1003">Cell membrane</keyword>
<organism evidence="9 10">
    <name type="scientific">Paenibacillus alvei</name>
    <name type="common">Bacillus alvei</name>
    <dbReference type="NCBI Taxonomy" id="44250"/>
    <lineage>
        <taxon>Bacteria</taxon>
        <taxon>Bacillati</taxon>
        <taxon>Bacillota</taxon>
        <taxon>Bacilli</taxon>
        <taxon>Bacillales</taxon>
        <taxon>Paenibacillaceae</taxon>
        <taxon>Paenibacillus</taxon>
    </lineage>
</organism>
<dbReference type="InterPro" id="IPR050638">
    <property type="entry name" value="AA-Vitamin_Transporters"/>
</dbReference>
<keyword evidence="4 7" id="KW-0812">Transmembrane</keyword>
<feature type="transmembrane region" description="Helical" evidence="7">
    <location>
        <begin position="223"/>
        <end position="242"/>
    </location>
</feature>
<evidence type="ECO:0000313" key="9">
    <source>
        <dbReference type="EMBL" id="SYX83379.1"/>
    </source>
</evidence>
<feature type="transmembrane region" description="Helical" evidence="7">
    <location>
        <begin position="40"/>
        <end position="57"/>
    </location>
</feature>
<feature type="transmembrane region" description="Helical" evidence="7">
    <location>
        <begin position="254"/>
        <end position="273"/>
    </location>
</feature>
<sequence length="312" mass="34237">MNHSAVKKAYIAAILNTLIIGFSFVFVKIALQSVNSLDMLAYRFTASFAAIMILILFGRVKLNLRWKDVATIVPLAVLYPGLFFAFQTFGLVTVSASEAGIIQAAVPIFTMIFASYWLKEHSTWQQKIALLLSVSGLIYIFAMKGVNVGNTSLSGILLVFLSVLSLAGYNVAARKRTRKYGVMDVTFIMTCFGFVLFNAMAIFQHIAEGTTWNVVQPLFDPMFVVSILYLGVLSSLMTAYLTNYALSKLEAVKVSVFTQLGTVVTMGAGVIILNESLQYYHIVGAGLIIIGVLGVNIPLRQRQRTGNLKKQA</sequence>
<keyword evidence="6 7" id="KW-0472">Membrane</keyword>
<comment type="similarity">
    <text evidence="2">Belongs to the EamA transporter family.</text>
</comment>
<dbReference type="Gene3D" id="1.10.3730.20">
    <property type="match status" value="1"/>
</dbReference>
<feature type="transmembrane region" description="Helical" evidence="7">
    <location>
        <begin position="185"/>
        <end position="203"/>
    </location>
</feature>
<accession>A0A383RAM6</accession>
<protein>
    <submittedName>
        <fullName evidence="9">Putative permease</fullName>
    </submittedName>
</protein>
<evidence type="ECO:0000256" key="1">
    <source>
        <dbReference type="ARBA" id="ARBA00004651"/>
    </source>
</evidence>
<dbReference type="AlphaFoldDB" id="A0A383RAM6"/>
<feature type="transmembrane region" description="Helical" evidence="7">
    <location>
        <begin position="12"/>
        <end position="34"/>
    </location>
</feature>
<evidence type="ECO:0000256" key="6">
    <source>
        <dbReference type="ARBA" id="ARBA00023136"/>
    </source>
</evidence>